<dbReference type="EMBL" id="UINC01185453">
    <property type="protein sequence ID" value="SVD97161.1"/>
    <property type="molecule type" value="Genomic_DNA"/>
</dbReference>
<protein>
    <submittedName>
        <fullName evidence="1">Uncharacterized protein</fullName>
    </submittedName>
</protein>
<gene>
    <name evidence="1" type="ORF">METZ01_LOCUS450015</name>
</gene>
<sequence>MEEKGRKFGSAGPLVKVEWNDAAQNIKVHVINGNEPEEHLAKCVTVGELIVKDRKALILCQHWSDTDGIDILAIPTDWATKITVLEEVGTAIEESEVDKCTIENLESQQESGKPKQQKKSKAT</sequence>
<proteinExistence type="predicted"/>
<dbReference type="AlphaFoldDB" id="A0A382ZNW7"/>
<reference evidence="1" key="1">
    <citation type="submission" date="2018-05" db="EMBL/GenBank/DDBJ databases">
        <authorList>
            <person name="Lanie J.A."/>
            <person name="Ng W.-L."/>
            <person name="Kazmierczak K.M."/>
            <person name="Andrzejewski T.M."/>
            <person name="Davidsen T.M."/>
            <person name="Wayne K.J."/>
            <person name="Tettelin H."/>
            <person name="Glass J.I."/>
            <person name="Rusch D."/>
            <person name="Podicherti R."/>
            <person name="Tsui H.-C.T."/>
            <person name="Winkler M.E."/>
        </authorList>
    </citation>
    <scope>NUCLEOTIDE SEQUENCE</scope>
</reference>
<organism evidence="1">
    <name type="scientific">marine metagenome</name>
    <dbReference type="NCBI Taxonomy" id="408172"/>
    <lineage>
        <taxon>unclassified sequences</taxon>
        <taxon>metagenomes</taxon>
        <taxon>ecological metagenomes</taxon>
    </lineage>
</organism>
<name>A0A382ZNW7_9ZZZZ</name>
<evidence type="ECO:0000313" key="1">
    <source>
        <dbReference type="EMBL" id="SVD97161.1"/>
    </source>
</evidence>
<accession>A0A382ZNW7</accession>